<keyword evidence="3" id="KW-1185">Reference proteome</keyword>
<dbReference type="Proteomes" id="UP001140949">
    <property type="component" value="Unassembled WGS sequence"/>
</dbReference>
<dbReference type="AlphaFoldDB" id="A0AAX6H5C8"/>
<reference evidence="2" key="2">
    <citation type="submission" date="2023-04" db="EMBL/GenBank/DDBJ databases">
        <authorList>
            <person name="Bruccoleri R.E."/>
            <person name="Oakeley E.J."/>
            <person name="Faust A.-M."/>
            <person name="Dessus-Babus S."/>
            <person name="Altorfer M."/>
            <person name="Burckhardt D."/>
            <person name="Oertli M."/>
            <person name="Naumann U."/>
            <person name="Petersen F."/>
            <person name="Wong J."/>
        </authorList>
    </citation>
    <scope>NUCLEOTIDE SEQUENCE</scope>
    <source>
        <strain evidence="2">GSM-AAB239-AS_SAM_17_03QT</strain>
        <tissue evidence="2">Leaf</tissue>
    </source>
</reference>
<reference evidence="2" key="1">
    <citation type="journal article" date="2023" name="GigaByte">
        <title>Genome assembly of the bearded iris, Iris pallida Lam.</title>
        <authorList>
            <person name="Bruccoleri R.E."/>
            <person name="Oakeley E.J."/>
            <person name="Faust A.M.E."/>
            <person name="Altorfer M."/>
            <person name="Dessus-Babus S."/>
            <person name="Burckhardt D."/>
            <person name="Oertli M."/>
            <person name="Naumann U."/>
            <person name="Petersen F."/>
            <person name="Wong J."/>
        </authorList>
    </citation>
    <scope>NUCLEOTIDE SEQUENCE</scope>
    <source>
        <strain evidence="2">GSM-AAB239-AS_SAM_17_03QT</strain>
    </source>
</reference>
<gene>
    <name evidence="2" type="ORF">M6B38_326765</name>
</gene>
<comment type="caution">
    <text evidence="2">The sequence shown here is derived from an EMBL/GenBank/DDBJ whole genome shotgun (WGS) entry which is preliminary data.</text>
</comment>
<dbReference type="InterPro" id="IPR011528">
    <property type="entry name" value="NERD"/>
</dbReference>
<feature type="domain" description="NERD" evidence="1">
    <location>
        <begin position="35"/>
        <end position="151"/>
    </location>
</feature>
<protein>
    <recommendedName>
        <fullName evidence="1">NERD domain-containing protein</fullName>
    </recommendedName>
</protein>
<sequence length="326" mass="36867">MLFEVLCGLVVFKLFRRLFSGGDADGDSFLDADCNRSDALFSVASRLEKIYGGKSYVGLRIPDPDTGSRQHIEIVLVTKKEVIVVAVRSFSGFVEVGKDGSWVCAKDKKRTETLPDPVIEITRQVEILESYLEQRGVPLPKGYLIGRVVLPNPDCRTAPSIDFQTEVISFEKWTELKSEPKTGFSNWIKDAFQGGKGEMQDGLYQRLNLILSTAPMWDRLEVKDKNLLGEFVEFKGNQEDVQELRNLKRSKVGQFIIQKSSLFGAFGRSRVRILYVPRDYRSEGTSSFEWKEVSVKPATEFVFHPLNSKKTRKFKVSSVTSLTLSV</sequence>
<accession>A0AAX6H5C8</accession>
<dbReference type="PANTHER" id="PTHR35287">
    <property type="entry name" value="SI:ZFOS-911D5.4"/>
    <property type="match status" value="1"/>
</dbReference>
<name>A0AAX6H5C8_IRIPA</name>
<dbReference type="PANTHER" id="PTHR35287:SF1">
    <property type="entry name" value="SI:ZFOS-911D5.4"/>
    <property type="match status" value="1"/>
</dbReference>
<organism evidence="2 3">
    <name type="scientific">Iris pallida</name>
    <name type="common">Sweet iris</name>
    <dbReference type="NCBI Taxonomy" id="29817"/>
    <lineage>
        <taxon>Eukaryota</taxon>
        <taxon>Viridiplantae</taxon>
        <taxon>Streptophyta</taxon>
        <taxon>Embryophyta</taxon>
        <taxon>Tracheophyta</taxon>
        <taxon>Spermatophyta</taxon>
        <taxon>Magnoliopsida</taxon>
        <taxon>Liliopsida</taxon>
        <taxon>Asparagales</taxon>
        <taxon>Iridaceae</taxon>
        <taxon>Iridoideae</taxon>
        <taxon>Irideae</taxon>
        <taxon>Iris</taxon>
    </lineage>
</organism>
<proteinExistence type="predicted"/>
<evidence type="ECO:0000313" key="3">
    <source>
        <dbReference type="Proteomes" id="UP001140949"/>
    </source>
</evidence>
<dbReference type="EMBL" id="JANAVB010012200">
    <property type="protein sequence ID" value="KAJ6836176.1"/>
    <property type="molecule type" value="Genomic_DNA"/>
</dbReference>
<dbReference type="PROSITE" id="PS50965">
    <property type="entry name" value="NERD"/>
    <property type="match status" value="1"/>
</dbReference>
<evidence type="ECO:0000259" key="1">
    <source>
        <dbReference type="PROSITE" id="PS50965"/>
    </source>
</evidence>
<evidence type="ECO:0000313" key="2">
    <source>
        <dbReference type="EMBL" id="KAJ6836176.1"/>
    </source>
</evidence>
<dbReference type="Pfam" id="PF08378">
    <property type="entry name" value="NERD"/>
    <property type="match status" value="1"/>
</dbReference>